<accession>A0A183TWR9</accession>
<reference evidence="3" key="1">
    <citation type="submission" date="2016-06" db="UniProtKB">
        <authorList>
            <consortium name="WormBaseParasite"/>
        </authorList>
    </citation>
    <scope>IDENTIFICATION</scope>
</reference>
<protein>
    <submittedName>
        <fullName evidence="1 3">Uncharacterized protein</fullName>
    </submittedName>
</protein>
<dbReference type="Proteomes" id="UP000050794">
    <property type="component" value="Unassembled WGS sequence"/>
</dbReference>
<name>A0A183TWR9_TOXCA</name>
<dbReference type="AlphaFoldDB" id="A0A183TWR9"/>
<dbReference type="EMBL" id="UYWY01000373">
    <property type="protein sequence ID" value="VDM24686.1"/>
    <property type="molecule type" value="Genomic_DNA"/>
</dbReference>
<evidence type="ECO:0000313" key="1">
    <source>
        <dbReference type="EMBL" id="VDM24686.1"/>
    </source>
</evidence>
<organism evidence="2 3">
    <name type="scientific">Toxocara canis</name>
    <name type="common">Canine roundworm</name>
    <dbReference type="NCBI Taxonomy" id="6265"/>
    <lineage>
        <taxon>Eukaryota</taxon>
        <taxon>Metazoa</taxon>
        <taxon>Ecdysozoa</taxon>
        <taxon>Nematoda</taxon>
        <taxon>Chromadorea</taxon>
        <taxon>Rhabditida</taxon>
        <taxon>Spirurina</taxon>
        <taxon>Ascaridomorpha</taxon>
        <taxon>Ascaridoidea</taxon>
        <taxon>Toxocaridae</taxon>
        <taxon>Toxocara</taxon>
    </lineage>
</organism>
<sequence>MCLFAFILRKVRLAHVYRIDPCMSSYREQAHRTGTGHWARVYAPINNILKMCMHRYAARLDRRYGRSCDLNDRPRSILEDPRTCENPIAQNIEIHDQLHDIIIRCTVTPDKEYVLFHSSVQIGEPIVSVLG</sequence>
<evidence type="ECO:0000313" key="3">
    <source>
        <dbReference type="WBParaSite" id="TCNE_0000068801-mRNA-1"/>
    </source>
</evidence>
<proteinExistence type="predicted"/>
<reference evidence="1 2" key="2">
    <citation type="submission" date="2018-11" db="EMBL/GenBank/DDBJ databases">
        <authorList>
            <consortium name="Pathogen Informatics"/>
        </authorList>
    </citation>
    <scope>NUCLEOTIDE SEQUENCE [LARGE SCALE GENOMIC DNA]</scope>
</reference>
<dbReference type="WBParaSite" id="TCNE_0000068801-mRNA-1">
    <property type="protein sequence ID" value="TCNE_0000068801-mRNA-1"/>
    <property type="gene ID" value="TCNE_0000068801"/>
</dbReference>
<gene>
    <name evidence="1" type="ORF">TCNE_LOCUS689</name>
</gene>
<evidence type="ECO:0000313" key="2">
    <source>
        <dbReference type="Proteomes" id="UP000050794"/>
    </source>
</evidence>
<keyword evidence="2" id="KW-1185">Reference proteome</keyword>